<feature type="domain" description="Glycosyltransferase subfamily 4-like N-terminal" evidence="4">
    <location>
        <begin position="20"/>
        <end position="204"/>
    </location>
</feature>
<evidence type="ECO:0000256" key="2">
    <source>
        <dbReference type="ARBA" id="ARBA00022679"/>
    </source>
</evidence>
<dbReference type="RefSeq" id="WP_345341024.1">
    <property type="nucleotide sequence ID" value="NZ_BAABFB010000007.1"/>
</dbReference>
<keyword evidence="6" id="KW-1185">Reference proteome</keyword>
<dbReference type="Proteomes" id="UP001501183">
    <property type="component" value="Unassembled WGS sequence"/>
</dbReference>
<organism evidence="5 6">
    <name type="scientific">Rhodococcus olei</name>
    <dbReference type="NCBI Taxonomy" id="2161675"/>
    <lineage>
        <taxon>Bacteria</taxon>
        <taxon>Bacillati</taxon>
        <taxon>Actinomycetota</taxon>
        <taxon>Actinomycetes</taxon>
        <taxon>Mycobacteriales</taxon>
        <taxon>Nocardiaceae</taxon>
        <taxon>Rhodococcus</taxon>
    </lineage>
</organism>
<dbReference type="InterPro" id="IPR050194">
    <property type="entry name" value="Glycosyltransferase_grp1"/>
</dbReference>
<sequence>MSGRRLRVVILGINFAPESTGIGPYTTGLATGLAARGHDVEVLTGYPHYPQWRVSDGYHGFRTHEVHDRVRVRRFRHPVPRRHSAIERAAMEFVFGLQLLSTRWRRPDVVVCVSPPLLATMLATTRVRLTPNRPALGLVVHDLYSRGVIETGTMSGLPARAVRTLESLTTRCADGVAVIHDGFATHLVDGLGVRRNRVRVIRNWTHVAPPDPAAAVAFRAARGWAPDDIVVLHAGNMGAKQGLENVIAAARLVGPATSRVRFVLLGDGHQRTTLETAGAGVPALDFLPPVPESDFPAALGAADVLLVNERPGVAQMAVPSKLTSYFASGRPVLAATDPGGFTAGEIDESGAGVCIPAGRPDLLLREALRLGRDRELADRLGAAGRRYVADRLSANVALDRYEWWVGELAATRRARMPEEAPR</sequence>
<dbReference type="Pfam" id="PF00534">
    <property type="entry name" value="Glycos_transf_1"/>
    <property type="match status" value="1"/>
</dbReference>
<gene>
    <name evidence="5" type="ORF">GCM10023094_01330</name>
</gene>
<protein>
    <submittedName>
        <fullName evidence="5">Glycosyltransferase family 4 protein</fullName>
    </submittedName>
</protein>
<evidence type="ECO:0000259" key="4">
    <source>
        <dbReference type="Pfam" id="PF13579"/>
    </source>
</evidence>
<evidence type="ECO:0000256" key="1">
    <source>
        <dbReference type="ARBA" id="ARBA00022676"/>
    </source>
</evidence>
<dbReference type="Gene3D" id="3.40.50.2000">
    <property type="entry name" value="Glycogen Phosphorylase B"/>
    <property type="match status" value="2"/>
</dbReference>
<evidence type="ECO:0000259" key="3">
    <source>
        <dbReference type="Pfam" id="PF00534"/>
    </source>
</evidence>
<dbReference type="InterPro" id="IPR028098">
    <property type="entry name" value="Glyco_trans_4-like_N"/>
</dbReference>
<keyword evidence="1" id="KW-0328">Glycosyltransferase</keyword>
<dbReference type="PANTHER" id="PTHR45947:SF3">
    <property type="entry name" value="SULFOQUINOVOSYL TRANSFERASE SQD2"/>
    <property type="match status" value="1"/>
</dbReference>
<evidence type="ECO:0000313" key="5">
    <source>
        <dbReference type="EMBL" id="GAA4471163.1"/>
    </source>
</evidence>
<dbReference type="InterPro" id="IPR001296">
    <property type="entry name" value="Glyco_trans_1"/>
</dbReference>
<dbReference type="SUPFAM" id="SSF53756">
    <property type="entry name" value="UDP-Glycosyltransferase/glycogen phosphorylase"/>
    <property type="match status" value="1"/>
</dbReference>
<dbReference type="CDD" id="cd03794">
    <property type="entry name" value="GT4_WbuB-like"/>
    <property type="match status" value="1"/>
</dbReference>
<proteinExistence type="predicted"/>
<dbReference type="PANTHER" id="PTHR45947">
    <property type="entry name" value="SULFOQUINOVOSYL TRANSFERASE SQD2"/>
    <property type="match status" value="1"/>
</dbReference>
<comment type="caution">
    <text evidence="5">The sequence shown here is derived from an EMBL/GenBank/DDBJ whole genome shotgun (WGS) entry which is preliminary data.</text>
</comment>
<dbReference type="Pfam" id="PF13579">
    <property type="entry name" value="Glyco_trans_4_4"/>
    <property type="match status" value="1"/>
</dbReference>
<dbReference type="EMBL" id="BAABFB010000007">
    <property type="protein sequence ID" value="GAA4471163.1"/>
    <property type="molecule type" value="Genomic_DNA"/>
</dbReference>
<name>A0ABP8NU68_9NOCA</name>
<keyword evidence="2" id="KW-0808">Transferase</keyword>
<accession>A0ABP8NU68</accession>
<feature type="domain" description="Glycosyl transferase family 1" evidence="3">
    <location>
        <begin position="219"/>
        <end position="386"/>
    </location>
</feature>
<evidence type="ECO:0000313" key="6">
    <source>
        <dbReference type="Proteomes" id="UP001501183"/>
    </source>
</evidence>
<reference evidence="6" key="1">
    <citation type="journal article" date="2019" name="Int. J. Syst. Evol. Microbiol.">
        <title>The Global Catalogue of Microorganisms (GCM) 10K type strain sequencing project: providing services to taxonomists for standard genome sequencing and annotation.</title>
        <authorList>
            <consortium name="The Broad Institute Genomics Platform"/>
            <consortium name="The Broad Institute Genome Sequencing Center for Infectious Disease"/>
            <person name="Wu L."/>
            <person name="Ma J."/>
        </authorList>
    </citation>
    <scope>NUCLEOTIDE SEQUENCE [LARGE SCALE GENOMIC DNA]</scope>
    <source>
        <strain evidence="6">JCM 32206</strain>
    </source>
</reference>